<accession>A0A0C2NBB2</accession>
<dbReference type="InterPro" id="IPR011989">
    <property type="entry name" value="ARM-like"/>
</dbReference>
<dbReference type="EMBL" id="JWZT01001831">
    <property type="protein sequence ID" value="KII71232.1"/>
    <property type="molecule type" value="Genomic_DNA"/>
</dbReference>
<dbReference type="Gene3D" id="1.25.10.10">
    <property type="entry name" value="Leucine-rich Repeat Variant"/>
    <property type="match status" value="1"/>
</dbReference>
<sequence length="425" mass="50376">MMNDYQEPPKDHFVINIRDKVRIILKNVFKRIPVEKHFEHVVSIVKTCAFNYPRLESCVFFISGMKTDNHYSMDFYEVVESILNIPQNAPALMIETCCRFLRDMILHTERQQMFCGLPVLALNSIYKWLSRVSEPFCKLIQNEVDACENMRLKTIADIHMINNILVFCHELDDFLNLLDVIGRKISKHISADDKMHALKHLVKFYSKVLCQDFNNNRDSSDSARFAELVMREFLNVCSHLGEIIVQPDDVVAVNKAVSLCVTVMNRFKDNERIGLVTGHTLYYILSISGEVYEYHEYLYERLLKLYKYSSFMWYIKPFIAFINVYEKDISRYKWYFKFCKDIYYYVGEHLSKSKRSCLGYLRDIMELLHRILRWHYDEVLENECMESIIRFACRGLLKPELSYSYECSKVLIELFANSSFSVYDT</sequence>
<dbReference type="AlphaFoldDB" id="A0A0C2NBB2"/>
<evidence type="ECO:0000313" key="1">
    <source>
        <dbReference type="EMBL" id="KII71232.1"/>
    </source>
</evidence>
<reference evidence="1 2" key="1">
    <citation type="journal article" date="2014" name="Genome Biol. Evol.">
        <title>The genome of the myxosporean Thelohanellus kitauei shows adaptations to nutrient acquisition within its fish host.</title>
        <authorList>
            <person name="Yang Y."/>
            <person name="Xiong J."/>
            <person name="Zhou Z."/>
            <person name="Huo F."/>
            <person name="Miao W."/>
            <person name="Ran C."/>
            <person name="Liu Y."/>
            <person name="Zhang J."/>
            <person name="Feng J."/>
            <person name="Wang M."/>
            <person name="Wang M."/>
            <person name="Wang L."/>
            <person name="Yao B."/>
        </authorList>
    </citation>
    <scope>NUCLEOTIDE SEQUENCE [LARGE SCALE GENOMIC DNA]</scope>
    <source>
        <strain evidence="1">Wuqing</strain>
    </source>
</reference>
<organism evidence="1 2">
    <name type="scientific">Thelohanellus kitauei</name>
    <name type="common">Myxosporean</name>
    <dbReference type="NCBI Taxonomy" id="669202"/>
    <lineage>
        <taxon>Eukaryota</taxon>
        <taxon>Metazoa</taxon>
        <taxon>Cnidaria</taxon>
        <taxon>Myxozoa</taxon>
        <taxon>Myxosporea</taxon>
        <taxon>Bivalvulida</taxon>
        <taxon>Platysporina</taxon>
        <taxon>Myxobolidae</taxon>
        <taxon>Thelohanellus</taxon>
    </lineage>
</organism>
<gene>
    <name evidence="1" type="ORF">RF11_11750</name>
</gene>
<comment type="caution">
    <text evidence="1">The sequence shown here is derived from an EMBL/GenBank/DDBJ whole genome shotgun (WGS) entry which is preliminary data.</text>
</comment>
<evidence type="ECO:0000313" key="2">
    <source>
        <dbReference type="Proteomes" id="UP000031668"/>
    </source>
</evidence>
<name>A0A0C2NBB2_THEKT</name>
<keyword evidence="2" id="KW-1185">Reference proteome</keyword>
<protein>
    <submittedName>
        <fullName evidence="1">Uncharacterized protein</fullName>
    </submittedName>
</protein>
<proteinExistence type="predicted"/>
<dbReference type="Proteomes" id="UP000031668">
    <property type="component" value="Unassembled WGS sequence"/>
</dbReference>